<sequence>MRVVAGIVFTLGAILMVGATLLAFDTYMTDERKSASRAALNAQLDASADQYEKRHEDGCVRRCGRQGALAHFIVNLRDGIFFSLPFEPARVFPAAIPGWTETSFDIGALEEMLGKPAKSGVHSHTTEHRVLSALKRVTKEPKSGDVRIYRKDGRTIAIGIKIYRKGLHAAKDGKKFRLKKSTEHFAEIDGVLIHKHSQFSYDSKTRDYTAVKYQNLSIYLDGQVEVTIVSDATNEELQAFLSEFDMNPIIADLPKAPASYSPGKGVIIYESIEQDQSDS</sequence>
<keyword evidence="2" id="KW-1185">Reference proteome</keyword>
<protein>
    <submittedName>
        <fullName evidence="1">Uncharacterized protein</fullName>
    </submittedName>
</protein>
<dbReference type="EMBL" id="FNNP01000004">
    <property type="protein sequence ID" value="SDX30076.1"/>
    <property type="molecule type" value="Genomic_DNA"/>
</dbReference>
<evidence type="ECO:0000313" key="2">
    <source>
        <dbReference type="Proteomes" id="UP000183400"/>
    </source>
</evidence>
<dbReference type="AlphaFoldDB" id="A0A1H3AK68"/>
<dbReference type="STRING" id="985054.SAMN05444358_104207"/>
<evidence type="ECO:0000313" key="1">
    <source>
        <dbReference type="EMBL" id="SDX30076.1"/>
    </source>
</evidence>
<organism evidence="1 2">
    <name type="scientific">Ruegeria halocynthiae</name>
    <dbReference type="NCBI Taxonomy" id="985054"/>
    <lineage>
        <taxon>Bacteria</taxon>
        <taxon>Pseudomonadati</taxon>
        <taxon>Pseudomonadota</taxon>
        <taxon>Alphaproteobacteria</taxon>
        <taxon>Rhodobacterales</taxon>
        <taxon>Roseobacteraceae</taxon>
        <taxon>Ruegeria</taxon>
    </lineage>
</organism>
<name>A0A1H3AK68_9RHOB</name>
<gene>
    <name evidence="1" type="ORF">SAMN05444358_104207</name>
</gene>
<dbReference type="OrthoDB" id="7833617at2"/>
<reference evidence="2" key="1">
    <citation type="submission" date="2016-10" db="EMBL/GenBank/DDBJ databases">
        <authorList>
            <person name="Varghese N."/>
            <person name="Submissions S."/>
        </authorList>
    </citation>
    <scope>NUCLEOTIDE SEQUENCE [LARGE SCALE GENOMIC DNA]</scope>
    <source>
        <strain evidence="2">DSM 27839</strain>
    </source>
</reference>
<dbReference type="RefSeq" id="WP_074737321.1">
    <property type="nucleotide sequence ID" value="NZ_FNNP01000004.1"/>
</dbReference>
<proteinExistence type="predicted"/>
<dbReference type="Proteomes" id="UP000183400">
    <property type="component" value="Unassembled WGS sequence"/>
</dbReference>
<accession>A0A1H3AK68</accession>